<comment type="pathway">
    <text evidence="9 12">Amino-acid biosynthesis; L-proline biosynthesis; L-proline from L-glutamate 5-semialdehyde: step 1/1.</text>
</comment>
<dbReference type="STRING" id="1871336.BBG48_05550"/>
<dbReference type="Pfam" id="PF14748">
    <property type="entry name" value="P5CR_dimer"/>
    <property type="match status" value="1"/>
</dbReference>
<accession>A0A371IKM4</accession>
<evidence type="ECO:0000256" key="7">
    <source>
        <dbReference type="ARBA" id="ARBA00023002"/>
    </source>
</evidence>
<dbReference type="GO" id="GO:0004735">
    <property type="term" value="F:pyrroline-5-carboxylate reductase activity"/>
    <property type="evidence" value="ECO:0007669"/>
    <property type="project" value="UniProtKB-UniRule"/>
</dbReference>
<dbReference type="InterPro" id="IPR028939">
    <property type="entry name" value="P5C_Rdtase_cat_N"/>
</dbReference>
<keyword evidence="5 9" id="KW-0641">Proline biosynthesis</keyword>
<sequence>MKKIGIIGSGNMGSAILSGIIKSNLYKKNEILISDKDENSLKKIKEQFDIDTTTDNLEIAKNSELILFAVKPNIIKKVLNEIKNAVNKNQIFVSIAVGIKLEDLIASLGSEELKIARVMPNTPALVGEGMSVIAFGKNFNEEEKKSVENIFAAVGKVMTMDESYLDAVGAVSSSSPAFIFMFIESLADAGVLGGLKRADAYELAAQTILGSAKLYLDTKTHPAALKDAVCSPAGTTIEGVKVLEEKGFRASVIDAVDAVIEKSKKIAGK</sequence>
<comment type="similarity">
    <text evidence="2 9 12">Belongs to the pyrroline-5-carboxylate reductase family.</text>
</comment>
<reference evidence="15 17" key="1">
    <citation type="journal article" date="2016" name="Genome Announc.">
        <title>Draft Genome Sequence of Criibacterium bergeronii gen. nov., sp. nov., Strain CCRI-22567T, Isolated from a Vaginal Sample from a Woman with Bacterial Vaginosis.</title>
        <authorList>
            <person name="Maheux A.F."/>
            <person name="Berube E."/>
            <person name="Boudreau D.K."/>
            <person name="Raymond F."/>
            <person name="Corbeil J."/>
            <person name="Roy P.H."/>
            <person name="Boissinot M."/>
            <person name="Omar R.F."/>
        </authorList>
    </citation>
    <scope>NUCLEOTIDE SEQUENCE [LARGE SCALE GENOMIC DNA]</scope>
    <source>
        <strain evidence="15 17">CCRI-22567</strain>
    </source>
</reference>
<dbReference type="Proteomes" id="UP000319424">
    <property type="component" value="Unassembled WGS sequence"/>
</dbReference>
<dbReference type="PANTHER" id="PTHR11645">
    <property type="entry name" value="PYRROLINE-5-CARBOXYLATE REDUCTASE"/>
    <property type="match status" value="1"/>
</dbReference>
<reference evidence="16 18" key="3">
    <citation type="submission" date="2019-07" db="EMBL/GenBank/DDBJ databases">
        <title>Criibacterium bergeronii gen. nov., sp. nov. isolated from human clinical samples.</title>
        <authorList>
            <person name="Maheux A.F."/>
            <person name="Boudreau D.K."/>
            <person name="Berube E."/>
            <person name="Brodeur S."/>
            <person name="Bernard K.A."/>
            <person name="Abed J.Y."/>
            <person name="Ducrey E."/>
            <person name="Guay E.F."/>
            <person name="Raymond F."/>
            <person name="Corbeil J."/>
            <person name="Domingo M.-C."/>
            <person name="Roy P.H."/>
            <person name="Boissinot M."/>
            <person name="Tocheva E.I."/>
            <person name="Omar R.F."/>
        </authorList>
    </citation>
    <scope>NUCLEOTIDE SEQUENCE [LARGE SCALE GENOMIC DNA]</scope>
    <source>
        <strain evidence="16 18">CCRI-24246</strain>
    </source>
</reference>
<dbReference type="OrthoDB" id="9805754at2"/>
<comment type="function">
    <text evidence="8 9">Catalyzes the reduction of 1-pyrroline-5-carboxylate (PCA) to L-proline.</text>
</comment>
<dbReference type="InterPro" id="IPR008927">
    <property type="entry name" value="6-PGluconate_DH-like_C_sf"/>
</dbReference>
<feature type="binding site" evidence="11">
    <location>
        <position position="56"/>
    </location>
    <ligand>
        <name>NADPH</name>
        <dbReference type="ChEBI" id="CHEBI:57783"/>
    </ligand>
</feature>
<evidence type="ECO:0000256" key="8">
    <source>
        <dbReference type="ARBA" id="ARBA00058118"/>
    </source>
</evidence>
<evidence type="ECO:0000256" key="6">
    <source>
        <dbReference type="ARBA" id="ARBA00022857"/>
    </source>
</evidence>
<comment type="subcellular location">
    <subcellularLocation>
        <location evidence="1 9">Cytoplasm</location>
    </subcellularLocation>
</comment>
<feature type="domain" description="Pyrroline-5-carboxylate reductase catalytic N-terminal" evidence="13">
    <location>
        <begin position="3"/>
        <end position="98"/>
    </location>
</feature>
<dbReference type="EC" id="1.5.1.2" evidence="9 10"/>
<keyword evidence="4 9" id="KW-0028">Amino-acid biosynthesis</keyword>
<evidence type="ECO:0000259" key="14">
    <source>
        <dbReference type="Pfam" id="PF14748"/>
    </source>
</evidence>
<proteinExistence type="inferred from homology"/>
<evidence type="ECO:0000256" key="12">
    <source>
        <dbReference type="RuleBase" id="RU003903"/>
    </source>
</evidence>
<dbReference type="InterPro" id="IPR000304">
    <property type="entry name" value="Pyrroline-COOH_reductase"/>
</dbReference>
<reference evidence="15" key="2">
    <citation type="submission" date="2018-07" db="EMBL/GenBank/DDBJ databases">
        <authorList>
            <person name="Quirk P.G."/>
            <person name="Krulwich T.A."/>
        </authorList>
    </citation>
    <scope>NUCLEOTIDE SEQUENCE</scope>
    <source>
        <strain evidence="15">CCRI-22567</strain>
    </source>
</reference>
<dbReference type="NCBIfam" id="TIGR00112">
    <property type="entry name" value="proC"/>
    <property type="match status" value="1"/>
</dbReference>
<dbReference type="EMBL" id="MBEW02000013">
    <property type="protein sequence ID" value="RDY21047.1"/>
    <property type="molecule type" value="Genomic_DNA"/>
</dbReference>
<dbReference type="RefSeq" id="WP_068914066.1">
    <property type="nucleotide sequence ID" value="NZ_MBEW02000013.1"/>
</dbReference>
<comment type="catalytic activity">
    <reaction evidence="9 12">
        <text>L-proline + NADP(+) = (S)-1-pyrroline-5-carboxylate + NADPH + 2 H(+)</text>
        <dbReference type="Rhea" id="RHEA:14109"/>
        <dbReference type="ChEBI" id="CHEBI:15378"/>
        <dbReference type="ChEBI" id="CHEBI:17388"/>
        <dbReference type="ChEBI" id="CHEBI:57783"/>
        <dbReference type="ChEBI" id="CHEBI:58349"/>
        <dbReference type="ChEBI" id="CHEBI:60039"/>
        <dbReference type="EC" id="1.5.1.2"/>
    </reaction>
</comment>
<dbReference type="EMBL" id="VJXW01000002">
    <property type="protein sequence ID" value="TRW28359.1"/>
    <property type="molecule type" value="Genomic_DNA"/>
</dbReference>
<dbReference type="HAMAP" id="MF_01925">
    <property type="entry name" value="P5C_reductase"/>
    <property type="match status" value="1"/>
</dbReference>
<dbReference type="UniPathway" id="UPA00098">
    <property type="reaction ID" value="UER00361"/>
</dbReference>
<dbReference type="FunFam" id="3.40.50.720:FF:000190">
    <property type="entry name" value="Pyrroline-5-carboxylate reductase"/>
    <property type="match status" value="1"/>
</dbReference>
<evidence type="ECO:0000313" key="15">
    <source>
        <dbReference type="EMBL" id="RDY21047.1"/>
    </source>
</evidence>
<feature type="domain" description="Pyrroline-5-carboxylate reductase dimerisation" evidence="14">
    <location>
        <begin position="162"/>
        <end position="265"/>
    </location>
</feature>
<dbReference type="PANTHER" id="PTHR11645:SF0">
    <property type="entry name" value="PYRROLINE-5-CARBOXYLATE REDUCTASE 3"/>
    <property type="match status" value="1"/>
</dbReference>
<protein>
    <recommendedName>
        <fullName evidence="9 10">Pyrroline-5-carboxylate reductase</fullName>
        <shortName evidence="9">P5C reductase</shortName>
        <shortName evidence="9">P5CR</shortName>
        <ecNumber evidence="9 10">1.5.1.2</ecNumber>
    </recommendedName>
    <alternativeName>
        <fullName evidence="9">PCA reductase</fullName>
    </alternativeName>
</protein>
<dbReference type="SUPFAM" id="SSF48179">
    <property type="entry name" value="6-phosphogluconate dehydrogenase C-terminal domain-like"/>
    <property type="match status" value="1"/>
</dbReference>
<dbReference type="GO" id="GO:0055129">
    <property type="term" value="P:L-proline biosynthetic process"/>
    <property type="evidence" value="ECO:0007669"/>
    <property type="project" value="UniProtKB-UniRule"/>
</dbReference>
<evidence type="ECO:0000256" key="9">
    <source>
        <dbReference type="HAMAP-Rule" id="MF_01925"/>
    </source>
</evidence>
<evidence type="ECO:0000256" key="1">
    <source>
        <dbReference type="ARBA" id="ARBA00004496"/>
    </source>
</evidence>
<feature type="binding site" evidence="11">
    <location>
        <begin position="69"/>
        <end position="72"/>
    </location>
    <ligand>
        <name>NADP(+)</name>
        <dbReference type="ChEBI" id="CHEBI:58349"/>
    </ligand>
</feature>
<keyword evidence="6 9" id="KW-0521">NADP</keyword>
<dbReference type="FunFam" id="1.10.3730.10:FF:000001">
    <property type="entry name" value="Pyrroline-5-carboxylate reductase"/>
    <property type="match status" value="1"/>
</dbReference>
<dbReference type="AlphaFoldDB" id="A0A371IKM4"/>
<evidence type="ECO:0000313" key="16">
    <source>
        <dbReference type="EMBL" id="TRW28359.1"/>
    </source>
</evidence>
<organism evidence="15 17">
    <name type="scientific">Criibacterium bergeronii</name>
    <dbReference type="NCBI Taxonomy" id="1871336"/>
    <lineage>
        <taxon>Bacteria</taxon>
        <taxon>Bacillati</taxon>
        <taxon>Bacillota</taxon>
        <taxon>Clostridia</taxon>
        <taxon>Peptostreptococcales</taxon>
        <taxon>Filifactoraceae</taxon>
        <taxon>Criibacterium</taxon>
    </lineage>
</organism>
<evidence type="ECO:0000256" key="11">
    <source>
        <dbReference type="PIRSR" id="PIRSR000193-1"/>
    </source>
</evidence>
<gene>
    <name evidence="9 16" type="primary">proC</name>
    <name evidence="15" type="ORF">BBG48_006765</name>
    <name evidence="16" type="ORF">FL857_02535</name>
</gene>
<evidence type="ECO:0000256" key="5">
    <source>
        <dbReference type="ARBA" id="ARBA00022650"/>
    </source>
</evidence>
<name>A0A371IKM4_9FIRM</name>
<evidence type="ECO:0000256" key="3">
    <source>
        <dbReference type="ARBA" id="ARBA00022490"/>
    </source>
</evidence>
<evidence type="ECO:0000256" key="4">
    <source>
        <dbReference type="ARBA" id="ARBA00022605"/>
    </source>
</evidence>
<dbReference type="InterPro" id="IPR053790">
    <property type="entry name" value="P5CR-like_CS"/>
</dbReference>
<comment type="catalytic activity">
    <reaction evidence="9">
        <text>L-proline + NAD(+) = (S)-1-pyrroline-5-carboxylate + NADH + 2 H(+)</text>
        <dbReference type="Rhea" id="RHEA:14105"/>
        <dbReference type="ChEBI" id="CHEBI:15378"/>
        <dbReference type="ChEBI" id="CHEBI:17388"/>
        <dbReference type="ChEBI" id="CHEBI:57540"/>
        <dbReference type="ChEBI" id="CHEBI:57945"/>
        <dbReference type="ChEBI" id="CHEBI:60039"/>
        <dbReference type="EC" id="1.5.1.2"/>
    </reaction>
</comment>
<dbReference type="PROSITE" id="PS00521">
    <property type="entry name" value="P5CR"/>
    <property type="match status" value="1"/>
</dbReference>
<dbReference type="PIRSF" id="PIRSF000193">
    <property type="entry name" value="Pyrrol-5-carb_rd"/>
    <property type="match status" value="1"/>
</dbReference>
<dbReference type="Proteomes" id="UP000093352">
    <property type="component" value="Unassembled WGS sequence"/>
</dbReference>
<evidence type="ECO:0000256" key="10">
    <source>
        <dbReference type="NCBIfam" id="TIGR00112"/>
    </source>
</evidence>
<evidence type="ECO:0000259" key="13">
    <source>
        <dbReference type="Pfam" id="PF03807"/>
    </source>
</evidence>
<dbReference type="InterPro" id="IPR036291">
    <property type="entry name" value="NAD(P)-bd_dom_sf"/>
</dbReference>
<feature type="binding site" evidence="11">
    <location>
        <begin position="7"/>
        <end position="12"/>
    </location>
    <ligand>
        <name>NADP(+)</name>
        <dbReference type="ChEBI" id="CHEBI:58349"/>
    </ligand>
</feature>
<keyword evidence="7 9" id="KW-0560">Oxidoreductase</keyword>
<keyword evidence="3 9" id="KW-0963">Cytoplasm</keyword>
<evidence type="ECO:0000313" key="17">
    <source>
        <dbReference type="Proteomes" id="UP000093352"/>
    </source>
</evidence>
<evidence type="ECO:0000313" key="18">
    <source>
        <dbReference type="Proteomes" id="UP000319424"/>
    </source>
</evidence>
<comment type="caution">
    <text evidence="15">The sequence shown here is derived from an EMBL/GenBank/DDBJ whole genome shotgun (WGS) entry which is preliminary data.</text>
</comment>
<dbReference type="InterPro" id="IPR029036">
    <property type="entry name" value="P5CR_dimer"/>
</dbReference>
<evidence type="ECO:0000256" key="2">
    <source>
        <dbReference type="ARBA" id="ARBA00005525"/>
    </source>
</evidence>
<dbReference type="Gene3D" id="3.40.50.720">
    <property type="entry name" value="NAD(P)-binding Rossmann-like Domain"/>
    <property type="match status" value="1"/>
</dbReference>
<dbReference type="Gene3D" id="1.10.3730.10">
    <property type="entry name" value="ProC C-terminal domain-like"/>
    <property type="match status" value="1"/>
</dbReference>
<dbReference type="GO" id="GO:0005737">
    <property type="term" value="C:cytoplasm"/>
    <property type="evidence" value="ECO:0007669"/>
    <property type="project" value="UniProtKB-SubCell"/>
</dbReference>
<keyword evidence="17" id="KW-1185">Reference proteome</keyword>
<dbReference type="Pfam" id="PF03807">
    <property type="entry name" value="F420_oxidored"/>
    <property type="match status" value="1"/>
</dbReference>
<dbReference type="SUPFAM" id="SSF51735">
    <property type="entry name" value="NAD(P)-binding Rossmann-fold domains"/>
    <property type="match status" value="1"/>
</dbReference>